<sequence length="213" mass="23508">MVATIKSIFAVLMVLVFTGVPLTDARAAEWPTGDPQQDAAMAAGEAAYEAGDYVRAKAIFLSLSEKGHAKAENMIGLMYSKVKGFEKDRVQACDWYERAAERGYVSAQLNLSICYFQGSGRPQNNKFALKWSLKAAEQDNKNAQASLAAYFLHRDRKKYLYWAQKAAANGSVKAKALMWANGEGILVPDLTAIDLVCFVVMVGWLDKPDDYCD</sequence>
<evidence type="ECO:0000313" key="2">
    <source>
        <dbReference type="EMBL" id="OEJ65232.1"/>
    </source>
</evidence>
<dbReference type="InterPro" id="IPR006597">
    <property type="entry name" value="Sel1-like"/>
</dbReference>
<feature type="signal peptide" evidence="1">
    <location>
        <begin position="1"/>
        <end position="27"/>
    </location>
</feature>
<evidence type="ECO:0000313" key="3">
    <source>
        <dbReference type="Proteomes" id="UP000095347"/>
    </source>
</evidence>
<dbReference type="STRING" id="28181.BEN30_15280"/>
<organism evidence="2 3">
    <name type="scientific">Magnetovibrio blakemorei</name>
    <dbReference type="NCBI Taxonomy" id="28181"/>
    <lineage>
        <taxon>Bacteria</taxon>
        <taxon>Pseudomonadati</taxon>
        <taxon>Pseudomonadota</taxon>
        <taxon>Alphaproteobacteria</taxon>
        <taxon>Rhodospirillales</taxon>
        <taxon>Magnetovibrionaceae</taxon>
        <taxon>Magnetovibrio</taxon>
    </lineage>
</organism>
<reference evidence="3" key="1">
    <citation type="submission" date="2016-07" db="EMBL/GenBank/DDBJ databases">
        <authorList>
            <person name="Florea S."/>
            <person name="Webb J.S."/>
            <person name="Jaromczyk J."/>
            <person name="Schardl C.L."/>
        </authorList>
    </citation>
    <scope>NUCLEOTIDE SEQUENCE [LARGE SCALE GENOMIC DNA]</scope>
    <source>
        <strain evidence="3">MV-1</strain>
    </source>
</reference>
<feature type="chain" id="PRO_5009184034" description="Sel1 repeat family protein" evidence="1">
    <location>
        <begin position="28"/>
        <end position="213"/>
    </location>
</feature>
<evidence type="ECO:0000256" key="1">
    <source>
        <dbReference type="SAM" id="SignalP"/>
    </source>
</evidence>
<dbReference type="AlphaFoldDB" id="A0A1E5Q4Q2"/>
<protein>
    <recommendedName>
        <fullName evidence="4">Sel1 repeat family protein</fullName>
    </recommendedName>
</protein>
<dbReference type="InterPro" id="IPR052748">
    <property type="entry name" value="ISR_Activator"/>
</dbReference>
<dbReference type="Pfam" id="PF08238">
    <property type="entry name" value="Sel1"/>
    <property type="match status" value="3"/>
</dbReference>
<gene>
    <name evidence="2" type="ORF">BEN30_15280</name>
</gene>
<dbReference type="InterPro" id="IPR011990">
    <property type="entry name" value="TPR-like_helical_dom_sf"/>
</dbReference>
<dbReference type="EMBL" id="MCGG01000054">
    <property type="protein sequence ID" value="OEJ65232.1"/>
    <property type="molecule type" value="Genomic_DNA"/>
</dbReference>
<keyword evidence="3" id="KW-1185">Reference proteome</keyword>
<evidence type="ECO:0008006" key="4">
    <source>
        <dbReference type="Google" id="ProtNLM"/>
    </source>
</evidence>
<dbReference type="Proteomes" id="UP000095347">
    <property type="component" value="Unassembled WGS sequence"/>
</dbReference>
<accession>A0A1E5Q4Q2</accession>
<dbReference type="Gene3D" id="1.25.40.10">
    <property type="entry name" value="Tetratricopeptide repeat domain"/>
    <property type="match status" value="1"/>
</dbReference>
<dbReference type="SUPFAM" id="SSF81901">
    <property type="entry name" value="HCP-like"/>
    <property type="match status" value="1"/>
</dbReference>
<comment type="caution">
    <text evidence="2">The sequence shown here is derived from an EMBL/GenBank/DDBJ whole genome shotgun (WGS) entry which is preliminary data.</text>
</comment>
<dbReference type="OrthoDB" id="112232at2"/>
<name>A0A1E5Q4Q2_9PROT</name>
<dbReference type="PANTHER" id="PTHR45011">
    <property type="entry name" value="DAP3-BINDING CELL DEATH ENHANCER 1"/>
    <property type="match status" value="1"/>
</dbReference>
<keyword evidence="1" id="KW-0732">Signal</keyword>
<proteinExistence type="predicted"/>
<dbReference type="SMART" id="SM00671">
    <property type="entry name" value="SEL1"/>
    <property type="match status" value="3"/>
</dbReference>
<dbReference type="PANTHER" id="PTHR45011:SF1">
    <property type="entry name" value="DAP3-BINDING CELL DEATH ENHANCER 1"/>
    <property type="match status" value="1"/>
</dbReference>